<evidence type="ECO:0000313" key="3">
    <source>
        <dbReference type="Proteomes" id="UP001557484"/>
    </source>
</evidence>
<keyword evidence="3" id="KW-1185">Reference proteome</keyword>
<proteinExistence type="predicted"/>
<name>A0ABV3TVG9_9GAMM</name>
<dbReference type="EMBL" id="JBFRYB010000001">
    <property type="protein sequence ID" value="MEX1665558.1"/>
    <property type="molecule type" value="Genomic_DNA"/>
</dbReference>
<sequence length="113" mass="12355">MSRTVFKACLILAALLFTIIFCVLMIPALIQNPDIIAAFGAGFVNPFAAGYSTDVFFCWFVLAVWVWFEASNDGIKHGWVCLVLGVVPGVAVGFALYLLLRYSQLSAKSTEQV</sequence>
<keyword evidence="1" id="KW-0472">Membrane</keyword>
<evidence type="ECO:0000256" key="1">
    <source>
        <dbReference type="SAM" id="Phobius"/>
    </source>
</evidence>
<protein>
    <submittedName>
        <fullName evidence="2">DUF2834 domain-containing protein</fullName>
    </submittedName>
</protein>
<keyword evidence="1" id="KW-0812">Transmembrane</keyword>
<dbReference type="RefSeq" id="WP_368375661.1">
    <property type="nucleotide sequence ID" value="NZ_JBFRYB010000001.1"/>
</dbReference>
<organism evidence="2 3">
    <name type="scientific">Zhongshania arctica</name>
    <dbReference type="NCBI Taxonomy" id="3238302"/>
    <lineage>
        <taxon>Bacteria</taxon>
        <taxon>Pseudomonadati</taxon>
        <taxon>Pseudomonadota</taxon>
        <taxon>Gammaproteobacteria</taxon>
        <taxon>Cellvibrionales</taxon>
        <taxon>Spongiibacteraceae</taxon>
        <taxon>Zhongshania</taxon>
    </lineage>
</organism>
<keyword evidence="1" id="KW-1133">Transmembrane helix</keyword>
<feature type="transmembrane region" description="Helical" evidence="1">
    <location>
        <begin position="80"/>
        <end position="100"/>
    </location>
</feature>
<gene>
    <name evidence="2" type="ORF">AB4875_08650</name>
</gene>
<accession>A0ABV3TVG9</accession>
<dbReference type="InterPro" id="IPR021362">
    <property type="entry name" value="DUF2834"/>
</dbReference>
<feature type="transmembrane region" description="Helical" evidence="1">
    <location>
        <begin position="48"/>
        <end position="68"/>
    </location>
</feature>
<comment type="caution">
    <text evidence="2">The sequence shown here is derived from an EMBL/GenBank/DDBJ whole genome shotgun (WGS) entry which is preliminary data.</text>
</comment>
<evidence type="ECO:0000313" key="2">
    <source>
        <dbReference type="EMBL" id="MEX1665558.1"/>
    </source>
</evidence>
<reference evidence="2 3" key="1">
    <citation type="journal article" date="2011" name="Int. J. Syst. Evol. Microbiol.">
        <title>Zhongshania antarctica gen. nov., sp. nov. and Zhongshania guokunii sp. nov., gammaproteobacteria respectively isolated from coastal attached (fast) ice and surface seawater of the Antarctic.</title>
        <authorList>
            <person name="Li H.J."/>
            <person name="Zhang X.Y."/>
            <person name="Chen C.X."/>
            <person name="Zhang Y.J."/>
            <person name="Gao Z.M."/>
            <person name="Yu Y."/>
            <person name="Chen X.L."/>
            <person name="Chen B."/>
            <person name="Zhang Y.Z."/>
        </authorList>
    </citation>
    <scope>NUCLEOTIDE SEQUENCE [LARGE SCALE GENOMIC DNA]</scope>
    <source>
        <strain evidence="2 3">R06B22</strain>
    </source>
</reference>
<dbReference type="Proteomes" id="UP001557484">
    <property type="component" value="Unassembled WGS sequence"/>
</dbReference>
<dbReference type="Pfam" id="PF11196">
    <property type="entry name" value="DUF2834"/>
    <property type="match status" value="1"/>
</dbReference>